<evidence type="ECO:0008006" key="4">
    <source>
        <dbReference type="Google" id="ProtNLM"/>
    </source>
</evidence>
<name>A0AA39N198_ARMTA</name>
<dbReference type="EMBL" id="JAUEPS010000027">
    <property type="protein sequence ID" value="KAK0454262.1"/>
    <property type="molecule type" value="Genomic_DNA"/>
</dbReference>
<protein>
    <recommendedName>
        <fullName evidence="4">Lysine-specific metallo-endopeptidase domain-containing protein</fullName>
    </recommendedName>
</protein>
<keyword evidence="3" id="KW-1185">Reference proteome</keyword>
<proteinExistence type="predicted"/>
<dbReference type="AlphaFoldDB" id="A0AA39N198"/>
<gene>
    <name evidence="2" type="ORF">EV420DRAFT_1695809</name>
</gene>
<feature type="chain" id="PRO_5041433432" description="Lysine-specific metallo-endopeptidase domain-containing protein" evidence="1">
    <location>
        <begin position="22"/>
        <end position="342"/>
    </location>
</feature>
<organism evidence="2 3">
    <name type="scientific">Armillaria tabescens</name>
    <name type="common">Ringless honey mushroom</name>
    <name type="synonym">Agaricus tabescens</name>
    <dbReference type="NCBI Taxonomy" id="1929756"/>
    <lineage>
        <taxon>Eukaryota</taxon>
        <taxon>Fungi</taxon>
        <taxon>Dikarya</taxon>
        <taxon>Basidiomycota</taxon>
        <taxon>Agaricomycotina</taxon>
        <taxon>Agaricomycetes</taxon>
        <taxon>Agaricomycetidae</taxon>
        <taxon>Agaricales</taxon>
        <taxon>Marasmiineae</taxon>
        <taxon>Physalacriaceae</taxon>
        <taxon>Desarmillaria</taxon>
    </lineage>
</organism>
<evidence type="ECO:0000256" key="1">
    <source>
        <dbReference type="SAM" id="SignalP"/>
    </source>
</evidence>
<feature type="non-terminal residue" evidence="2">
    <location>
        <position position="342"/>
    </location>
</feature>
<sequence>PHVGAFLVLSLVIGFSSTSSAVYQRALNLTAQEPSLTFNISNLPRPQSTAVSLTSIPSACAEVTGIGKNCTTSMDVVNVTFADCGSPYTICRCSNANITLDDAMNALARVPVGLRRHVGTAIVMPDSGAHAYTNMSSGEIHFFGVCDQRVWIHESTHAASGALGINDASGSGSWEEAVSKDTCVPDNYAKTNLAEDLAQMSVLKVYSLLSNNTLPPGFTTDCMSNQWAFLDGLPLYNPNTLFGGSCSFEPDNAEALHNIAPPITSTVSVSSSSLTKVVLASSLGSTVSTASSPASTTPSMNSSILSRYRDETRIYATLALPLFVFLLQTGLIENCFLLHSVI</sequence>
<evidence type="ECO:0000313" key="3">
    <source>
        <dbReference type="Proteomes" id="UP001175211"/>
    </source>
</evidence>
<accession>A0AA39N198</accession>
<dbReference type="Proteomes" id="UP001175211">
    <property type="component" value="Unassembled WGS sequence"/>
</dbReference>
<comment type="caution">
    <text evidence="2">The sequence shown here is derived from an EMBL/GenBank/DDBJ whole genome shotgun (WGS) entry which is preliminary data.</text>
</comment>
<evidence type="ECO:0000313" key="2">
    <source>
        <dbReference type="EMBL" id="KAK0454262.1"/>
    </source>
</evidence>
<feature type="signal peptide" evidence="1">
    <location>
        <begin position="1"/>
        <end position="21"/>
    </location>
</feature>
<dbReference type="RefSeq" id="XP_060328650.1">
    <property type="nucleotide sequence ID" value="XM_060479418.1"/>
</dbReference>
<dbReference type="GeneID" id="85362966"/>
<keyword evidence="1" id="KW-0732">Signal</keyword>
<reference evidence="2" key="1">
    <citation type="submission" date="2023-06" db="EMBL/GenBank/DDBJ databases">
        <authorList>
            <consortium name="Lawrence Berkeley National Laboratory"/>
            <person name="Ahrendt S."/>
            <person name="Sahu N."/>
            <person name="Indic B."/>
            <person name="Wong-Bajracharya J."/>
            <person name="Merenyi Z."/>
            <person name="Ke H.-M."/>
            <person name="Monk M."/>
            <person name="Kocsube S."/>
            <person name="Drula E."/>
            <person name="Lipzen A."/>
            <person name="Balint B."/>
            <person name="Henrissat B."/>
            <person name="Andreopoulos B."/>
            <person name="Martin F.M."/>
            <person name="Harder C.B."/>
            <person name="Rigling D."/>
            <person name="Ford K.L."/>
            <person name="Foster G.D."/>
            <person name="Pangilinan J."/>
            <person name="Papanicolaou A."/>
            <person name="Barry K."/>
            <person name="LaButti K."/>
            <person name="Viragh M."/>
            <person name="Koriabine M."/>
            <person name="Yan M."/>
            <person name="Riley R."/>
            <person name="Champramary S."/>
            <person name="Plett K.L."/>
            <person name="Tsai I.J."/>
            <person name="Slot J."/>
            <person name="Sipos G."/>
            <person name="Plett J."/>
            <person name="Nagy L.G."/>
            <person name="Grigoriev I.V."/>
        </authorList>
    </citation>
    <scope>NUCLEOTIDE SEQUENCE</scope>
    <source>
        <strain evidence="2">CCBAS 213</strain>
    </source>
</reference>